<dbReference type="EMBL" id="JAHRHY010000015">
    <property type="protein sequence ID" value="KAG9063954.1"/>
    <property type="molecule type" value="Genomic_DNA"/>
</dbReference>
<keyword evidence="3" id="KW-1185">Reference proteome</keyword>
<evidence type="ECO:0000313" key="2">
    <source>
        <dbReference type="EMBL" id="KAG9063954.1"/>
    </source>
</evidence>
<proteinExistence type="predicted"/>
<accession>A0A9P8BPM1</accession>
<gene>
    <name evidence="2" type="ORF">KI688_004068</name>
</gene>
<organism evidence="2 3">
    <name type="scientific">Linnemannia hyalina</name>
    <dbReference type="NCBI Taxonomy" id="64524"/>
    <lineage>
        <taxon>Eukaryota</taxon>
        <taxon>Fungi</taxon>
        <taxon>Fungi incertae sedis</taxon>
        <taxon>Mucoromycota</taxon>
        <taxon>Mortierellomycotina</taxon>
        <taxon>Mortierellomycetes</taxon>
        <taxon>Mortierellales</taxon>
        <taxon>Mortierellaceae</taxon>
        <taxon>Linnemannia</taxon>
    </lineage>
</organism>
<evidence type="ECO:0000313" key="3">
    <source>
        <dbReference type="Proteomes" id="UP000707451"/>
    </source>
</evidence>
<dbReference type="OrthoDB" id="2397870at2759"/>
<protein>
    <submittedName>
        <fullName evidence="2">Uncharacterized protein</fullName>
    </submittedName>
</protein>
<feature type="region of interest" description="Disordered" evidence="1">
    <location>
        <begin position="117"/>
        <end position="136"/>
    </location>
</feature>
<feature type="compositionally biased region" description="Polar residues" evidence="1">
    <location>
        <begin position="120"/>
        <end position="131"/>
    </location>
</feature>
<sequence>MQQLTMDYDKFTQILRGDGQRLSWNDFITYEDVYNEWHSIITKRMRKDSDVAVSCIDTTLATATAIQQAAATAATAITATASTASSETATASPTIWTPSVPDTMDNDFELLDIEDEVEETSQNQDNDNRPSSVPREWTREAAESKLLPNAQAQRRSLDMAVDVVLNMVETTVPGLNDEGKLVLDQDGNARPLGYIEVGCIDFCTSAKCLKEGCNEFLESLPNRSRSQV</sequence>
<reference evidence="2" key="1">
    <citation type="submission" date="2021-06" db="EMBL/GenBank/DDBJ databases">
        <title>Genome Sequence of Mortierella hyaline Strain SCG-10, a Cold-Adapted, Nitrate-Reducing Fungus Isolated from Soil in Minnesota, USA.</title>
        <authorList>
            <person name="Aldossari N."/>
        </authorList>
    </citation>
    <scope>NUCLEOTIDE SEQUENCE</scope>
    <source>
        <strain evidence="2">SCG-10</strain>
    </source>
</reference>
<evidence type="ECO:0000256" key="1">
    <source>
        <dbReference type="SAM" id="MobiDB-lite"/>
    </source>
</evidence>
<dbReference type="Proteomes" id="UP000707451">
    <property type="component" value="Unassembled WGS sequence"/>
</dbReference>
<dbReference type="AlphaFoldDB" id="A0A9P8BPM1"/>
<comment type="caution">
    <text evidence="2">The sequence shown here is derived from an EMBL/GenBank/DDBJ whole genome shotgun (WGS) entry which is preliminary data.</text>
</comment>
<name>A0A9P8BPM1_9FUNG</name>